<dbReference type="EMBL" id="JXTB01000101">
    <property type="protein sequence ID" value="PON63776.1"/>
    <property type="molecule type" value="Genomic_DNA"/>
</dbReference>
<dbReference type="GO" id="GO:0009082">
    <property type="term" value="P:branched-chain amino acid biosynthetic process"/>
    <property type="evidence" value="ECO:0007669"/>
    <property type="project" value="TreeGrafter"/>
</dbReference>
<evidence type="ECO:0000256" key="1">
    <source>
        <dbReference type="ARBA" id="ARBA00006486"/>
    </source>
</evidence>
<protein>
    <submittedName>
        <fullName evidence="4">Dihydroxy-acid/6-phosphogluconate dehydratase</fullName>
    </submittedName>
</protein>
<keyword evidence="2" id="KW-0456">Lyase</keyword>
<dbReference type="InterPro" id="IPR050165">
    <property type="entry name" value="DHAD_IlvD/Edd"/>
</dbReference>
<gene>
    <name evidence="4" type="ORF">PanWU01x14_129320</name>
</gene>
<dbReference type="GO" id="GO:0009570">
    <property type="term" value="C:chloroplast stroma"/>
    <property type="evidence" value="ECO:0007669"/>
    <property type="project" value="TreeGrafter"/>
</dbReference>
<accession>A0A2P5CS16</accession>
<dbReference type="SUPFAM" id="SSF143975">
    <property type="entry name" value="IlvD/EDD N-terminal domain-like"/>
    <property type="match status" value="1"/>
</dbReference>
<evidence type="ECO:0000313" key="4">
    <source>
        <dbReference type="EMBL" id="PON63776.1"/>
    </source>
</evidence>
<comment type="caution">
    <text evidence="4">The sequence shown here is derived from an EMBL/GenBank/DDBJ whole genome shotgun (WGS) entry which is preliminary data.</text>
</comment>
<dbReference type="InterPro" id="IPR000581">
    <property type="entry name" value="ILV_EDD_N"/>
</dbReference>
<reference evidence="5" key="1">
    <citation type="submission" date="2016-06" db="EMBL/GenBank/DDBJ databases">
        <title>Parallel loss of symbiosis genes in relatives of nitrogen-fixing non-legume Parasponia.</title>
        <authorList>
            <person name="Van Velzen R."/>
            <person name="Holmer R."/>
            <person name="Bu F."/>
            <person name="Rutten L."/>
            <person name="Van Zeijl A."/>
            <person name="Liu W."/>
            <person name="Santuari L."/>
            <person name="Cao Q."/>
            <person name="Sharma T."/>
            <person name="Shen D."/>
            <person name="Roswanjaya Y."/>
            <person name="Wardhani T."/>
            <person name="Kalhor M.S."/>
            <person name="Jansen J."/>
            <person name="Van den Hoogen J."/>
            <person name="Gungor B."/>
            <person name="Hartog M."/>
            <person name="Hontelez J."/>
            <person name="Verver J."/>
            <person name="Yang W.-C."/>
            <person name="Schijlen E."/>
            <person name="Repin R."/>
            <person name="Schilthuizen M."/>
            <person name="Schranz E."/>
            <person name="Heidstra R."/>
            <person name="Miyata K."/>
            <person name="Fedorova E."/>
            <person name="Kohlen W."/>
            <person name="Bisseling T."/>
            <person name="Smit S."/>
            <person name="Geurts R."/>
        </authorList>
    </citation>
    <scope>NUCLEOTIDE SEQUENCE [LARGE SCALE GENOMIC DNA]</scope>
    <source>
        <strain evidence="5">cv. WU1-14</strain>
    </source>
</reference>
<comment type="similarity">
    <text evidence="1">Belongs to the IlvD/Edd family.</text>
</comment>
<sequence>MIICRPINSISAVLGRRTFNGEAAAKQVQQASHGAQVPRWVPVDSARGGAVGRGYGGKAQVGITAVWYEGSTCNMHLLRLSEAVKEGVRSAGLVGLRFNTVGASMTPSAWGVG</sequence>
<organism evidence="4 5">
    <name type="scientific">Parasponia andersonii</name>
    <name type="common">Sponia andersonii</name>
    <dbReference type="NCBI Taxonomy" id="3476"/>
    <lineage>
        <taxon>Eukaryota</taxon>
        <taxon>Viridiplantae</taxon>
        <taxon>Streptophyta</taxon>
        <taxon>Embryophyta</taxon>
        <taxon>Tracheophyta</taxon>
        <taxon>Spermatophyta</taxon>
        <taxon>Magnoliopsida</taxon>
        <taxon>eudicotyledons</taxon>
        <taxon>Gunneridae</taxon>
        <taxon>Pentapetalae</taxon>
        <taxon>rosids</taxon>
        <taxon>fabids</taxon>
        <taxon>Rosales</taxon>
        <taxon>Cannabaceae</taxon>
        <taxon>Parasponia</taxon>
    </lineage>
</organism>
<dbReference type="Pfam" id="PF00920">
    <property type="entry name" value="ILVD_EDD_N"/>
    <property type="match status" value="1"/>
</dbReference>
<keyword evidence="5" id="KW-1185">Reference proteome</keyword>
<dbReference type="AlphaFoldDB" id="A0A2P5CS16"/>
<name>A0A2P5CS16_PARAD</name>
<evidence type="ECO:0000256" key="2">
    <source>
        <dbReference type="ARBA" id="ARBA00023239"/>
    </source>
</evidence>
<dbReference type="Proteomes" id="UP000237105">
    <property type="component" value="Unassembled WGS sequence"/>
</dbReference>
<evidence type="ECO:0000313" key="5">
    <source>
        <dbReference type="Proteomes" id="UP000237105"/>
    </source>
</evidence>
<proteinExistence type="inferred from homology"/>
<dbReference type="OrthoDB" id="3851628at2759"/>
<dbReference type="GO" id="GO:0004160">
    <property type="term" value="F:dihydroxy-acid dehydratase activity"/>
    <property type="evidence" value="ECO:0007669"/>
    <property type="project" value="TreeGrafter"/>
</dbReference>
<dbReference type="PANTHER" id="PTHR21000">
    <property type="entry name" value="DIHYDROXY-ACID DEHYDRATASE DAD"/>
    <property type="match status" value="1"/>
</dbReference>
<evidence type="ECO:0000259" key="3">
    <source>
        <dbReference type="Pfam" id="PF00920"/>
    </source>
</evidence>
<dbReference type="PANTHER" id="PTHR21000:SF5">
    <property type="entry name" value="DIHYDROXY-ACID DEHYDRATASE, MITOCHONDRIAL"/>
    <property type="match status" value="1"/>
</dbReference>
<dbReference type="InterPro" id="IPR037237">
    <property type="entry name" value="IlvD/EDD_N"/>
</dbReference>
<feature type="domain" description="Dihydroxy-acid/6-phosphogluconate dehydratase N-terminal" evidence="3">
    <location>
        <begin position="58"/>
        <end position="103"/>
    </location>
</feature>
<dbReference type="STRING" id="3476.A0A2P5CS16"/>